<dbReference type="Proteomes" id="UP000034753">
    <property type="component" value="Unassembled WGS sequence"/>
</dbReference>
<feature type="region of interest" description="Disordered" evidence="1">
    <location>
        <begin position="1"/>
        <end position="59"/>
    </location>
</feature>
<proteinExistence type="predicted"/>
<feature type="non-terminal residue" evidence="2">
    <location>
        <position position="1"/>
    </location>
</feature>
<protein>
    <submittedName>
        <fullName evidence="2">Cell wall anchor protein</fullName>
    </submittedName>
</protein>
<accession>A0A0G0WKZ0</accession>
<feature type="compositionally biased region" description="Basic and acidic residues" evidence="1">
    <location>
        <begin position="1195"/>
        <end position="1216"/>
    </location>
</feature>
<feature type="region of interest" description="Disordered" evidence="1">
    <location>
        <begin position="1136"/>
        <end position="1235"/>
    </location>
</feature>
<name>A0A0G0WKZ0_9BACT</name>
<evidence type="ECO:0000256" key="1">
    <source>
        <dbReference type="SAM" id="MobiDB-lite"/>
    </source>
</evidence>
<comment type="caution">
    <text evidence="2">The sequence shown here is derived from an EMBL/GenBank/DDBJ whole genome shotgun (WGS) entry which is preliminary data.</text>
</comment>
<feature type="region of interest" description="Disordered" evidence="1">
    <location>
        <begin position="1726"/>
        <end position="1753"/>
    </location>
</feature>
<organism evidence="2 3">
    <name type="scientific">Candidatus Daviesbacteria bacterium GW2011_GWB1_41_5</name>
    <dbReference type="NCBI Taxonomy" id="1618429"/>
    <lineage>
        <taxon>Bacteria</taxon>
        <taxon>Candidatus Daviesiibacteriota</taxon>
    </lineage>
</organism>
<evidence type="ECO:0000313" key="2">
    <source>
        <dbReference type="EMBL" id="KKS13479.1"/>
    </source>
</evidence>
<evidence type="ECO:0000313" key="3">
    <source>
        <dbReference type="Proteomes" id="UP000034753"/>
    </source>
</evidence>
<dbReference type="EMBL" id="LCBN01000023">
    <property type="protein sequence ID" value="KKS13479.1"/>
    <property type="molecule type" value="Genomic_DNA"/>
</dbReference>
<feature type="compositionally biased region" description="Basic and acidic residues" evidence="1">
    <location>
        <begin position="1152"/>
        <end position="1185"/>
    </location>
</feature>
<reference evidence="2 3" key="1">
    <citation type="journal article" date="2015" name="Nature">
        <title>rRNA introns, odd ribosomes, and small enigmatic genomes across a large radiation of phyla.</title>
        <authorList>
            <person name="Brown C.T."/>
            <person name="Hug L.A."/>
            <person name="Thomas B.C."/>
            <person name="Sharon I."/>
            <person name="Castelle C.J."/>
            <person name="Singh A."/>
            <person name="Wilkins M.J."/>
            <person name="Williams K.H."/>
            <person name="Banfield J.F."/>
        </authorList>
    </citation>
    <scope>NUCLEOTIDE SEQUENCE [LARGE SCALE GENOMIC DNA]</scope>
</reference>
<gene>
    <name evidence="2" type="ORF">UU67_C0023G0001</name>
</gene>
<sequence length="1753" mass="195421">DKPNQPKEPDAVKPEEPKKPNKPEKTNPDDPEKPKKPEEPKKPSEPEEPDKPKPVPEMSKEVEIGLASLKQHIEHRRPEGKGKVQGMELLEERLREFSGARMTEDREKWQGRLGFSRQAIPRFWKSTIGEIATSNKEKQHGLRLLAEGGLQMGELPYPVFNAIDQEARNRVLQSRRGLRSRVWGGIRDFLSEASFREKDLHRQRENIMRELRHAFDNSQDNASQALLKTPLGVEFTKLVNGDYQASEAVAKRLSSQFGNELIHGMAGETKSQQAILLDQDSPVGEFFRKQIIDPLLRDGLTRSDGKISDEVLMTARREVQEFFISPRFVKWYDEQSAKDPKFHETMKLSLSYGADLIPLIQETLLPQALQAKEHGFSINNLDDYIKNLVLKVNVGTLEGGTKGAIGEGRIERAATRSITNENVSRLYQELRTQGTAPNLIPDTYLNAATNRVDLWGIALRGAGHEVAMGVGVALGLYAAVAGLLRGAQEHRLFTREHEQHEIERAKGYEFPTDARRREQMRGLERHKRNMAQGLTEPMRTITGEMTSGPVADNRAMELMGLLADAKARADIADCRQVDLFASSAPQTYQTEKTAMEIQEATSVVELKAYLDAHPTQLTGIAASLGINLPPQRDSQVDFIISTLAGEQSHILETGVGINTSYQTALGNLNIAQNESIQRREQAFHTARRNRVIGTAVATTLFGFGGGLVTQEIIALGGRALGSNVGQTILEKGVNWAAGQFGHPEFASAPISVESFTDLYQNKKSVDLGNLRATSVDNHIVVLQNQTTGSYIGAGKIAPDGALYELRAGDGVSKVATDNLKKTLDDLGFGTRLDVLTEKAPSDLSHIKELLASGQSETITKGPIELRVDGSTREFVFNDTANHVQFQGPIDSDGQIIMDHARYPQADFDKLALSLKAADFDVAAEKTSGQTVTKDALEAFKDQGTVEKAKRILWHNNATPGKFDGKELQFHHNVAGGDVDLDMSRMVSKVPGGVNWDNTIDPQYGRVAKDIVINPDGSRTYKNFEFLITPNKAADDARDIIRVTMDNTGHAKIPAGSPLRQFFAIENGKPVQLAKFIEVAHNEYDASGNLTGRTILATTEGKGIDNIEINIPGHDLLKAIPSDEPNTFNRFNLAATPPQVNEAPPIPIFPGRRPLEEPEKGRGVDREVPQTKRPQERLRETVKEGTEAPAVPVTSEQRKPLEDAEKNTLQVKREELGRLLSEPEPADPQEKQARETKLNQLHSEIRAIEASLPIFSKVMEIPEMFKQIEGPVNTGHPYFIANPPVSFDTLPTDKKGAILAAIPVAKPFFVKGKGNFYHPNPEVTPIGEFEQKANGRFLNAEAATKGDSGLLALIAASAETPEKQANLYRTLAEAILFAHHNDLLNDWVRAQKAAPIGLPNNPQATSLDIFVAYEIASDAQGVVTGLRPDNERLLPWDASIPLSTQALHLEQMQSMWQPRIDELTQKLQEGKLEPHHLRWIEFLSHSVDVGKLMQMLKEASPEAPMEKMESTIKIGPDEKTDDDEIRIRQSTPEEILEDERKIAERIKAVGADFDQDASQNRAKVSEPFETADKYIWEEVIYGPEMTKGSDELYRGYLMIEPEDMSRVLAILRTLGNIRRGRGQRLDFKWLQMTRPAFPTDEERNRYLADINNFGKYNQLEPTDPRIAIYGETSEEIQQILTELVKNSYWQYVESGRLTKFLGAIPPRRPGTNAFIYKDQEYRTLNFNDHPGYSENEAADPNWRDKKNGSHTQMI</sequence>